<dbReference type="EMBL" id="JADWDJ010000009">
    <property type="protein sequence ID" value="KAG5275715.1"/>
    <property type="molecule type" value="Genomic_DNA"/>
</dbReference>
<organism evidence="2 3">
    <name type="scientific">Alosa alosa</name>
    <name type="common">allis shad</name>
    <dbReference type="NCBI Taxonomy" id="278164"/>
    <lineage>
        <taxon>Eukaryota</taxon>
        <taxon>Metazoa</taxon>
        <taxon>Chordata</taxon>
        <taxon>Craniata</taxon>
        <taxon>Vertebrata</taxon>
        <taxon>Euteleostomi</taxon>
        <taxon>Actinopterygii</taxon>
        <taxon>Neopterygii</taxon>
        <taxon>Teleostei</taxon>
        <taxon>Clupei</taxon>
        <taxon>Clupeiformes</taxon>
        <taxon>Clupeoidei</taxon>
        <taxon>Clupeidae</taxon>
        <taxon>Alosa</taxon>
    </lineage>
</organism>
<keyword evidence="3" id="KW-1185">Reference proteome</keyword>
<accession>A0AAV6GLA9</accession>
<gene>
    <name evidence="2" type="ORF">AALO_G00123740</name>
</gene>
<dbReference type="Proteomes" id="UP000823561">
    <property type="component" value="Chromosome 9"/>
</dbReference>
<sequence length="96" mass="10065">MQAPALIGFWVPVGFFPEGLRRLLAGQGLWCVLVVRTHRACSLPLSLPAAGGSSCGRWAGSRSLSLGPKARSFCSAVPRHSHKSAPGSSATAMLYT</sequence>
<feature type="compositionally biased region" description="Polar residues" evidence="1">
    <location>
        <begin position="86"/>
        <end position="96"/>
    </location>
</feature>
<name>A0AAV6GLA9_9TELE</name>
<comment type="caution">
    <text evidence="2">The sequence shown here is derived from an EMBL/GenBank/DDBJ whole genome shotgun (WGS) entry which is preliminary data.</text>
</comment>
<evidence type="ECO:0000256" key="1">
    <source>
        <dbReference type="SAM" id="MobiDB-lite"/>
    </source>
</evidence>
<feature type="region of interest" description="Disordered" evidence="1">
    <location>
        <begin position="77"/>
        <end position="96"/>
    </location>
</feature>
<dbReference type="AlphaFoldDB" id="A0AAV6GLA9"/>
<evidence type="ECO:0000313" key="2">
    <source>
        <dbReference type="EMBL" id="KAG5275715.1"/>
    </source>
</evidence>
<evidence type="ECO:0000313" key="3">
    <source>
        <dbReference type="Proteomes" id="UP000823561"/>
    </source>
</evidence>
<reference evidence="2" key="1">
    <citation type="submission" date="2020-10" db="EMBL/GenBank/DDBJ databases">
        <title>Chromosome-scale genome assembly of the Allis shad, Alosa alosa.</title>
        <authorList>
            <person name="Margot Z."/>
            <person name="Christophe K."/>
            <person name="Cabau C."/>
            <person name="Louis A."/>
            <person name="Berthelot C."/>
            <person name="Parey E."/>
            <person name="Roest Crollius H."/>
            <person name="Montfort J."/>
            <person name="Robinson-Rechavi M."/>
            <person name="Bucao C."/>
            <person name="Bouchez O."/>
            <person name="Gislard M."/>
            <person name="Lluch J."/>
            <person name="Milhes M."/>
            <person name="Lampietro C."/>
            <person name="Lopez Roques C."/>
            <person name="Donnadieu C."/>
            <person name="Braasch I."/>
            <person name="Desvignes T."/>
            <person name="Postlethwait J."/>
            <person name="Bobe J."/>
            <person name="Guiguen Y."/>
        </authorList>
    </citation>
    <scope>NUCLEOTIDE SEQUENCE</scope>
    <source>
        <strain evidence="2">M-15738</strain>
        <tissue evidence="2">Blood</tissue>
    </source>
</reference>
<proteinExistence type="predicted"/>
<protein>
    <submittedName>
        <fullName evidence="2">Uncharacterized protein</fullName>
    </submittedName>
</protein>